<comment type="subunit">
    <text evidence="10">Component of the Sec protein translocase complex. Heterotrimer consisting of SecY, SecE and SecG subunits. The heterotrimers can form oligomers, although 1 heterotrimer is thought to be able to translocate proteins. Interacts with the ribosome. Interacts with SecDF, and other proteins may be involved. Interacts with SecA.</text>
</comment>
<reference evidence="14 18" key="2">
    <citation type="submission" date="2017-10" db="EMBL/GenBank/DDBJ databases">
        <title>Complete genome sequence of Collinsella aerofaciens isolated from the gut of a healthy adult Indian.</title>
        <authorList>
            <person name="Bag S."/>
            <person name="Ghosh T.S."/>
            <person name="Das B."/>
        </authorList>
    </citation>
    <scope>NUCLEOTIDE SEQUENCE [LARGE SCALE GENOMIC DNA]</scope>
    <source>
        <strain evidence="18">indica</strain>
        <strain evidence="14">Indica</strain>
    </source>
</reference>
<evidence type="ECO:0000256" key="9">
    <source>
        <dbReference type="ARBA" id="ARBA00039733"/>
    </source>
</evidence>
<evidence type="ECO:0000256" key="11">
    <source>
        <dbReference type="RuleBase" id="RU000537"/>
    </source>
</evidence>
<dbReference type="PANTHER" id="PTHR10906">
    <property type="entry name" value="SECY/SEC61-ALPHA FAMILY MEMBER"/>
    <property type="match status" value="1"/>
</dbReference>
<evidence type="ECO:0000313" key="17">
    <source>
        <dbReference type="Proteomes" id="UP000095468"/>
    </source>
</evidence>
<feature type="transmembrane region" description="Helical" evidence="10">
    <location>
        <begin position="153"/>
        <end position="173"/>
    </location>
</feature>
<keyword evidence="10" id="KW-1003">Cell membrane</keyword>
<feature type="transmembrane region" description="Helical" evidence="10">
    <location>
        <begin position="56"/>
        <end position="85"/>
    </location>
</feature>
<keyword evidence="4 10" id="KW-0812">Transmembrane</keyword>
<evidence type="ECO:0000256" key="13">
    <source>
        <dbReference type="RuleBase" id="RU004349"/>
    </source>
</evidence>
<name>A0A173ZVZ3_9ACTN</name>
<evidence type="ECO:0000256" key="3">
    <source>
        <dbReference type="ARBA" id="ARBA00022448"/>
    </source>
</evidence>
<protein>
    <recommendedName>
        <fullName evidence="9 10">Protein translocase subunit SecY</fullName>
    </recommendedName>
</protein>
<reference evidence="16 19" key="3">
    <citation type="journal article" date="2019" name="Nat. Med.">
        <title>A library of human gut bacterial isolates paired with longitudinal multiomics data enables mechanistic microbiome research.</title>
        <authorList>
            <person name="Poyet M."/>
            <person name="Groussin M."/>
            <person name="Gibbons S.M."/>
            <person name="Avila-Pacheco J."/>
            <person name="Jiang X."/>
            <person name="Kearney S.M."/>
            <person name="Perrotta A.R."/>
            <person name="Berdy B."/>
            <person name="Zhao S."/>
            <person name="Lieberman T.D."/>
            <person name="Swanson P.K."/>
            <person name="Smith M."/>
            <person name="Roesemann S."/>
            <person name="Alexander J.E."/>
            <person name="Rich S.A."/>
            <person name="Livny J."/>
            <person name="Vlamakis H."/>
            <person name="Clish C."/>
            <person name="Bullock K."/>
            <person name="Deik A."/>
            <person name="Scott J."/>
            <person name="Pierce K.A."/>
            <person name="Xavier R.J."/>
            <person name="Alm E.J."/>
        </authorList>
    </citation>
    <scope>NUCLEOTIDE SEQUENCE [LARGE SCALE GENOMIC DNA]</scope>
    <source>
        <strain evidence="16 19">BIOML-A10</strain>
    </source>
</reference>
<feature type="transmembrane region" description="Helical" evidence="10">
    <location>
        <begin position="18"/>
        <end position="36"/>
    </location>
</feature>
<dbReference type="InterPro" id="IPR030659">
    <property type="entry name" value="SecY_CS"/>
</dbReference>
<evidence type="ECO:0000256" key="12">
    <source>
        <dbReference type="RuleBase" id="RU003484"/>
    </source>
</evidence>
<sequence length="428" mass="46221">MLNGLKNAFRIKELREKILFTIAMLVVYRIGAHVPVPGIPFQGMLGLFSTDNNSVAAGAMALLNLFSGGALSYVSVFSLGIMPYITSSIILQMLQAVVPSLHELAREGEVGQTKITQYSRYLTLALAILNSVGYLFLFKSFGISFNGAGAPEIIFDLMIVGTLTAGAMLIMWIGELITQRGIGNGMSLIIFANIMAGLPQAIFSSTEGNAGGIITMVIICAIILLVIPLIVFLERGQRRIPVSYAKRVVGRRMMGGQTTYLPIKVNTAGVVPIIFASALLYFPAQIAVFFPGIGWIQAVASALSTGWLNWVLNVVLIVFFAYFYTSMVFNPDDTADNLKKQGGFIPGVRPGRATAAYIKNALNKITLPSAVFLALIAIVPSIIFSFTGNHLIQAFGGTSILIMVGVVLDTVDKLEGQIKMYDYDGFFK</sequence>
<dbReference type="KEGG" id="caer:CSV91_05000"/>
<dbReference type="Gene3D" id="1.10.3370.10">
    <property type="entry name" value="SecY subunit domain"/>
    <property type="match status" value="1"/>
</dbReference>
<evidence type="ECO:0000256" key="5">
    <source>
        <dbReference type="ARBA" id="ARBA00022927"/>
    </source>
</evidence>
<feature type="transmembrane region" description="Helical" evidence="10">
    <location>
        <begin position="365"/>
        <end position="386"/>
    </location>
</feature>
<evidence type="ECO:0000256" key="8">
    <source>
        <dbReference type="ARBA" id="ARBA00023136"/>
    </source>
</evidence>
<dbReference type="GO" id="GO:0006605">
    <property type="term" value="P:protein targeting"/>
    <property type="evidence" value="ECO:0007669"/>
    <property type="project" value="UniProtKB-UniRule"/>
</dbReference>
<dbReference type="Proteomes" id="UP000225608">
    <property type="component" value="Chromosome"/>
</dbReference>
<keyword evidence="3 10" id="KW-0813">Transport</keyword>
<keyword evidence="6 10" id="KW-1133">Transmembrane helix</keyword>
<evidence type="ECO:0000313" key="19">
    <source>
        <dbReference type="Proteomes" id="UP000481598"/>
    </source>
</evidence>
<dbReference type="AlphaFoldDB" id="A0A173ZVZ3"/>
<dbReference type="GeneID" id="92849789"/>
<dbReference type="GO" id="GO:0043952">
    <property type="term" value="P:protein transport by the Sec complex"/>
    <property type="evidence" value="ECO:0007669"/>
    <property type="project" value="UniProtKB-UniRule"/>
</dbReference>
<evidence type="ECO:0000256" key="4">
    <source>
        <dbReference type="ARBA" id="ARBA00022692"/>
    </source>
</evidence>
<feature type="transmembrane region" description="Helical" evidence="10">
    <location>
        <begin position="185"/>
        <end position="204"/>
    </location>
</feature>
<dbReference type="EMBL" id="CYYP01000019">
    <property type="protein sequence ID" value="CUO53482.1"/>
    <property type="molecule type" value="Genomic_DNA"/>
</dbReference>
<keyword evidence="7 10" id="KW-0811">Translocation</keyword>
<feature type="transmembrane region" description="Helical" evidence="10">
    <location>
        <begin position="310"/>
        <end position="330"/>
    </location>
</feature>
<dbReference type="PRINTS" id="PR00303">
    <property type="entry name" value="SECYTRNLCASE"/>
</dbReference>
<dbReference type="InterPro" id="IPR002208">
    <property type="entry name" value="SecY/SEC61-alpha"/>
</dbReference>
<evidence type="ECO:0000256" key="10">
    <source>
        <dbReference type="HAMAP-Rule" id="MF_01465"/>
    </source>
</evidence>
<comment type="function">
    <text evidence="10 11">The central subunit of the protein translocation channel SecYEG. Consists of two halves formed by TMs 1-5 and 6-10. These two domains form a lateral gate at the front which open onto the bilayer between TMs 2 and 7, and are clamped together by SecE at the back. The channel is closed by both a pore ring composed of hydrophobic SecY resides and a short helix (helix 2A) on the extracellular side of the membrane which forms a plug. The plug probably moves laterally to allow the channel to open. The ring and the pore may move independently.</text>
</comment>
<evidence type="ECO:0000313" key="16">
    <source>
        <dbReference type="EMBL" id="MZJ86678.1"/>
    </source>
</evidence>
<dbReference type="Proteomes" id="UP000481598">
    <property type="component" value="Unassembled WGS sequence"/>
</dbReference>
<dbReference type="RefSeq" id="WP_035137447.1">
    <property type="nucleotide sequence ID" value="NZ_CABIYU010000011.1"/>
</dbReference>
<dbReference type="PROSITE" id="PS00755">
    <property type="entry name" value="SECY_1"/>
    <property type="match status" value="1"/>
</dbReference>
<dbReference type="PaxDb" id="74426-ERS852399_01340"/>
<organism evidence="16 19">
    <name type="scientific">Collinsella aerofaciens</name>
    <dbReference type="NCBI Taxonomy" id="74426"/>
    <lineage>
        <taxon>Bacteria</taxon>
        <taxon>Bacillati</taxon>
        <taxon>Actinomycetota</taxon>
        <taxon>Coriobacteriia</taxon>
        <taxon>Coriobacteriales</taxon>
        <taxon>Coriobacteriaceae</taxon>
        <taxon>Collinsella</taxon>
    </lineage>
</organism>
<dbReference type="HAMAP" id="MF_01465">
    <property type="entry name" value="SecY"/>
    <property type="match status" value="1"/>
</dbReference>
<proteinExistence type="inferred from homology"/>
<keyword evidence="8 10" id="KW-0472">Membrane</keyword>
<dbReference type="InterPro" id="IPR023201">
    <property type="entry name" value="SecY_dom_sf"/>
</dbReference>
<dbReference type="FunFam" id="1.10.3370.10:FF:000001">
    <property type="entry name" value="Preprotein translocase subunit SecY"/>
    <property type="match status" value="1"/>
</dbReference>
<dbReference type="PROSITE" id="PS00756">
    <property type="entry name" value="SECY_2"/>
    <property type="match status" value="1"/>
</dbReference>
<accession>A0A173ZVZ3</accession>
<feature type="transmembrane region" description="Helical" evidence="10">
    <location>
        <begin position="270"/>
        <end position="290"/>
    </location>
</feature>
<dbReference type="Proteomes" id="UP000095468">
    <property type="component" value="Unassembled WGS sequence"/>
</dbReference>
<comment type="subcellular location">
    <subcellularLocation>
        <location evidence="10">Cell membrane</location>
        <topology evidence="10">Multi-pass membrane protein</topology>
    </subcellularLocation>
    <subcellularLocation>
        <location evidence="1 12">Membrane</location>
        <topology evidence="1 12">Multi-pass membrane protein</topology>
    </subcellularLocation>
</comment>
<comment type="similarity">
    <text evidence="2 10 13">Belongs to the SecY/SEC61-alpha family.</text>
</comment>
<dbReference type="SUPFAM" id="SSF103491">
    <property type="entry name" value="Preprotein translocase SecY subunit"/>
    <property type="match status" value="1"/>
</dbReference>
<evidence type="ECO:0000256" key="1">
    <source>
        <dbReference type="ARBA" id="ARBA00004141"/>
    </source>
</evidence>
<evidence type="ECO:0000313" key="15">
    <source>
        <dbReference type="EMBL" id="CUO53482.1"/>
    </source>
</evidence>
<keyword evidence="5 10" id="KW-0653">Protein transport</keyword>
<evidence type="ECO:0000313" key="14">
    <source>
        <dbReference type="EMBL" id="ATP53949.1"/>
    </source>
</evidence>
<feature type="transmembrane region" description="Helical" evidence="10">
    <location>
        <begin position="121"/>
        <end position="141"/>
    </location>
</feature>
<dbReference type="GO" id="GO:0005886">
    <property type="term" value="C:plasma membrane"/>
    <property type="evidence" value="ECO:0007669"/>
    <property type="project" value="UniProtKB-SubCell"/>
</dbReference>
<dbReference type="GO" id="GO:0065002">
    <property type="term" value="P:intracellular protein transmembrane transport"/>
    <property type="evidence" value="ECO:0007669"/>
    <property type="project" value="UniProtKB-UniRule"/>
</dbReference>
<dbReference type="EMBL" id="CP024160">
    <property type="protein sequence ID" value="ATP53949.1"/>
    <property type="molecule type" value="Genomic_DNA"/>
</dbReference>
<evidence type="ECO:0000256" key="6">
    <source>
        <dbReference type="ARBA" id="ARBA00022989"/>
    </source>
</evidence>
<evidence type="ECO:0000256" key="2">
    <source>
        <dbReference type="ARBA" id="ARBA00005751"/>
    </source>
</evidence>
<feature type="transmembrane region" description="Helical" evidence="10">
    <location>
        <begin position="210"/>
        <end position="233"/>
    </location>
</feature>
<dbReference type="PIRSF" id="PIRSF004557">
    <property type="entry name" value="SecY"/>
    <property type="match status" value="1"/>
</dbReference>
<evidence type="ECO:0000256" key="7">
    <source>
        <dbReference type="ARBA" id="ARBA00023010"/>
    </source>
</evidence>
<dbReference type="Pfam" id="PF00344">
    <property type="entry name" value="SecY"/>
    <property type="match status" value="1"/>
</dbReference>
<evidence type="ECO:0000313" key="18">
    <source>
        <dbReference type="Proteomes" id="UP000225608"/>
    </source>
</evidence>
<feature type="transmembrane region" description="Helical" evidence="10">
    <location>
        <begin position="392"/>
        <end position="411"/>
    </location>
</feature>
<dbReference type="EMBL" id="WWTB01000026">
    <property type="protein sequence ID" value="MZJ86678.1"/>
    <property type="molecule type" value="Genomic_DNA"/>
</dbReference>
<reference evidence="15 17" key="1">
    <citation type="submission" date="2015-09" db="EMBL/GenBank/DDBJ databases">
        <authorList>
            <consortium name="Pathogen Informatics"/>
        </authorList>
    </citation>
    <scope>NUCLEOTIDE SEQUENCE [LARGE SCALE GENOMIC DNA]</scope>
    <source>
        <strain evidence="15 17">2789STDY5608823</strain>
    </source>
</reference>
<dbReference type="NCBIfam" id="TIGR00967">
    <property type="entry name" value="3a0501s007"/>
    <property type="match status" value="1"/>
</dbReference>
<gene>
    <name evidence="10 16" type="primary">secY</name>
    <name evidence="14" type="ORF">CSV91_05000</name>
    <name evidence="15" type="ORF">ERS852381_01781</name>
    <name evidence="16" type="ORF">GT635_09500</name>
</gene>
<dbReference type="InterPro" id="IPR026593">
    <property type="entry name" value="SecY"/>
</dbReference>
<dbReference type="STRING" id="74426.ERS852399_01340"/>